<dbReference type="STRING" id="915059.NH26_00355"/>
<keyword evidence="1" id="KW-0472">Membrane</keyword>
<reference evidence="2 3" key="1">
    <citation type="journal article" date="2012" name="Int. J. Syst. Evol. Microbiol.">
        <title>Flammeovirga pacifica sp. nov., isolated from deep-sea sediment.</title>
        <authorList>
            <person name="Xu H."/>
            <person name="Fu Y."/>
            <person name="Yang N."/>
            <person name="Ding Z."/>
            <person name="Lai Q."/>
            <person name="Zeng R."/>
        </authorList>
    </citation>
    <scope>NUCLEOTIDE SEQUENCE [LARGE SCALE GENOMIC DNA]</scope>
    <source>
        <strain evidence="3">DSM 24597 / LMG 26175 / WPAGA1</strain>
    </source>
</reference>
<evidence type="ECO:0000313" key="2">
    <source>
        <dbReference type="EMBL" id="OHX64902.1"/>
    </source>
</evidence>
<evidence type="ECO:0000256" key="1">
    <source>
        <dbReference type="SAM" id="Phobius"/>
    </source>
</evidence>
<feature type="transmembrane region" description="Helical" evidence="1">
    <location>
        <begin position="65"/>
        <end position="94"/>
    </location>
</feature>
<proteinExistence type="predicted"/>
<dbReference type="EMBL" id="JRYR02000001">
    <property type="protein sequence ID" value="OHX64902.1"/>
    <property type="molecule type" value="Genomic_DNA"/>
</dbReference>
<protein>
    <recommendedName>
        <fullName evidence="4">Lycopene cyclase domain-containing protein</fullName>
    </recommendedName>
</protein>
<organism evidence="2 3">
    <name type="scientific">Flammeovirga pacifica</name>
    <dbReference type="NCBI Taxonomy" id="915059"/>
    <lineage>
        <taxon>Bacteria</taxon>
        <taxon>Pseudomonadati</taxon>
        <taxon>Bacteroidota</taxon>
        <taxon>Cytophagia</taxon>
        <taxon>Cytophagales</taxon>
        <taxon>Flammeovirgaceae</taxon>
        <taxon>Flammeovirga</taxon>
    </lineage>
</organism>
<name>A0A1S1YV62_FLAPC</name>
<accession>A0A1S1YV62</accession>
<feature type="transmembrane region" description="Helical" evidence="1">
    <location>
        <begin position="101"/>
        <end position="122"/>
    </location>
</feature>
<keyword evidence="3" id="KW-1185">Reference proteome</keyword>
<dbReference type="AlphaFoldDB" id="A0A1S1YV62"/>
<comment type="caution">
    <text evidence="2">The sequence shown here is derived from an EMBL/GenBank/DDBJ whole genome shotgun (WGS) entry which is preliminary data.</text>
</comment>
<evidence type="ECO:0008006" key="4">
    <source>
        <dbReference type="Google" id="ProtNLM"/>
    </source>
</evidence>
<dbReference type="Proteomes" id="UP000179797">
    <property type="component" value="Unassembled WGS sequence"/>
</dbReference>
<keyword evidence="1" id="KW-0812">Transmembrane</keyword>
<sequence>MIIMIPLSWLGELLCCVILDMYDYRGNNIPLYVPVGHACVFSLGWKINQLFDTDTKAAIRKVLTLFFILLFLFVCFFFNDTLSVALGLLFFWALNRKKFSSFYLIMSCLVLWIEVIGTNLHVWSWSQYQWIFQTVNPPIGSIFIYIGGDMILGRLCRFLLRLRKSQIVRNKLNITSKF</sequence>
<gene>
    <name evidence="2" type="ORF">NH26_00355</name>
</gene>
<keyword evidence="1" id="KW-1133">Transmembrane helix</keyword>
<feature type="transmembrane region" description="Helical" evidence="1">
    <location>
        <begin position="142"/>
        <end position="160"/>
    </location>
</feature>
<evidence type="ECO:0000313" key="3">
    <source>
        <dbReference type="Proteomes" id="UP000179797"/>
    </source>
</evidence>